<dbReference type="RefSeq" id="WP_369060217.1">
    <property type="nucleotide sequence ID" value="NZ_CP158375.1"/>
</dbReference>
<dbReference type="GO" id="GO:0004494">
    <property type="term" value="F:methylmalonyl-CoA mutase activity"/>
    <property type="evidence" value="ECO:0007669"/>
    <property type="project" value="TreeGrafter"/>
</dbReference>
<protein>
    <submittedName>
        <fullName evidence="3">Methylmalonyl-CoA mutase family protein</fullName>
    </submittedName>
</protein>
<dbReference type="InterPro" id="IPR006099">
    <property type="entry name" value="MeMalonylCoA_mutase_a/b_cat"/>
</dbReference>
<dbReference type="GO" id="GO:0031419">
    <property type="term" value="F:cobalamin binding"/>
    <property type="evidence" value="ECO:0007669"/>
    <property type="project" value="InterPro"/>
</dbReference>
<dbReference type="AlphaFoldDB" id="A0AB39KTW9"/>
<evidence type="ECO:0000313" key="3">
    <source>
        <dbReference type="EMBL" id="XDO97175.1"/>
    </source>
</evidence>
<dbReference type="InterPro" id="IPR016176">
    <property type="entry name" value="Cbl-dep_enz_cat"/>
</dbReference>
<dbReference type="Gene3D" id="3.40.50.280">
    <property type="entry name" value="Cobalamin-binding domain"/>
    <property type="match status" value="1"/>
</dbReference>
<dbReference type="Pfam" id="PF01642">
    <property type="entry name" value="MM_CoA_mutase"/>
    <property type="match status" value="1"/>
</dbReference>
<name>A0AB39KTW9_9CAUL</name>
<evidence type="ECO:0000259" key="2">
    <source>
        <dbReference type="Pfam" id="PF01642"/>
    </source>
</evidence>
<reference evidence="3" key="1">
    <citation type="submission" date="2024-06" db="EMBL/GenBank/DDBJ databases">
        <title>Caulobacter inopinatus, sp. nov.</title>
        <authorList>
            <person name="Donachie S.P."/>
        </authorList>
    </citation>
    <scope>NUCLEOTIDE SEQUENCE</scope>
    <source>
        <strain evidence="3">73W</strain>
    </source>
</reference>
<evidence type="ECO:0000256" key="1">
    <source>
        <dbReference type="SAM" id="MobiDB-lite"/>
    </source>
</evidence>
<dbReference type="SUPFAM" id="SSF51703">
    <property type="entry name" value="Cobalamin (vitamin B12)-dependent enzymes"/>
    <property type="match status" value="1"/>
</dbReference>
<proteinExistence type="predicted"/>
<dbReference type="GO" id="GO:0019678">
    <property type="term" value="P:propionate metabolic process, methylmalonyl pathway"/>
    <property type="evidence" value="ECO:0007669"/>
    <property type="project" value="TreeGrafter"/>
</dbReference>
<feature type="region of interest" description="Disordered" evidence="1">
    <location>
        <begin position="440"/>
        <end position="468"/>
    </location>
</feature>
<organism evidence="3">
    <name type="scientific">Caulobacter sp. 73W</name>
    <dbReference type="NCBI Taxonomy" id="3161137"/>
    <lineage>
        <taxon>Bacteria</taxon>
        <taxon>Pseudomonadati</taxon>
        <taxon>Pseudomonadota</taxon>
        <taxon>Alphaproteobacteria</taxon>
        <taxon>Caulobacterales</taxon>
        <taxon>Caulobacteraceae</taxon>
        <taxon>Caulobacter</taxon>
    </lineage>
</organism>
<dbReference type="PANTHER" id="PTHR48101">
    <property type="entry name" value="METHYLMALONYL-COA MUTASE, MITOCHONDRIAL-RELATED"/>
    <property type="match status" value="1"/>
</dbReference>
<dbReference type="CDD" id="cd03677">
    <property type="entry name" value="MM_CoA_mutase_beta"/>
    <property type="match status" value="1"/>
</dbReference>
<dbReference type="Gene3D" id="3.20.20.240">
    <property type="entry name" value="Methylmalonyl-CoA mutase"/>
    <property type="match status" value="1"/>
</dbReference>
<dbReference type="PANTHER" id="PTHR48101:SF4">
    <property type="entry name" value="METHYLMALONYL-COA MUTASE, MITOCHONDRIAL"/>
    <property type="match status" value="1"/>
</dbReference>
<feature type="domain" description="Methylmalonyl-CoA mutase alpha/beta chain catalytic" evidence="2">
    <location>
        <begin position="69"/>
        <end position="451"/>
    </location>
</feature>
<dbReference type="GO" id="GO:0005737">
    <property type="term" value="C:cytoplasm"/>
    <property type="evidence" value="ECO:0007669"/>
    <property type="project" value="TreeGrafter"/>
</dbReference>
<accession>A0AB39KTW9</accession>
<sequence length="606" mass="63310">MADEILKLADDFTPPSQAEWMALVEKTLKGADFDKRLVRRTYDGLSIQPLYTDAPDVVRDLRPRDAEGPWDIRMAVAHPDPARANAEALKDLENGAVSVTLKLDPTGQDGIAVGSAADLARALDGVYVDMAPVALEAGFLGPKAADWLAPLGKNAPAAPLAFHLDPLTAWAQTGVSPGPIESHLVSAATVAARLSQTYPKAELFLANGRAVHEAGGADAQELGVMAASAVAYAKALVRAGLPMDKAFARITLGVSLDGEYFTGVAKVRAAKALWARLTSACGVDGLPPRIEARSSRRMLSTLDPWTNLLRLTAAGFAGAAGGADAVRIGCFTDAAGPPTAFARRQARNTQLVLMEESALGRVADPAGGSWYLDTLTDQLAQAAWSAFQAIEQAGGIIAALEAGTIQDATDTARAARLAAVVSRTDGLVGASEFPNIAETPVETEAVQPKPAAEQPDPRMPGPDSRCRPLAPMRLSEPFEALRGRAAAGQPTIFLATIGAPTDYTARLTFARNLFAAGGVAAEVGTVEEYAPAKASLAILCSSDDRYAEEAGRAARTLKAAGVKHLYLAGKPGDLERELKAEGVDEFVFAGMDAVAVLDRALTMTGA</sequence>
<gene>
    <name evidence="3" type="ORF">ABOZ73_01775</name>
</gene>
<dbReference type="EMBL" id="CP158375">
    <property type="protein sequence ID" value="XDO97175.1"/>
    <property type="molecule type" value="Genomic_DNA"/>
</dbReference>